<evidence type="ECO:0000259" key="8">
    <source>
        <dbReference type="PROSITE" id="PS50011"/>
    </source>
</evidence>
<dbReference type="InterPro" id="IPR000719">
    <property type="entry name" value="Prot_kinase_dom"/>
</dbReference>
<evidence type="ECO:0000256" key="1">
    <source>
        <dbReference type="ARBA" id="ARBA00022527"/>
    </source>
</evidence>
<sequence length="872" mass="97804">MRNPPAIEKSDGQKKAADRAPSNTSSQDNNDPSKCEHLIFQLQQATTRDFRFKASQAAGGEKKISFTTLQNLENANSQGSGNDGEAIISHFNLYEQMGSVQVFSLKSPISSESLSGIWQSKVYMISAEDAKQTEFKPISLNGKRELALLSHHVPKTTNRGLLTSNERMSPSGIKGNQLTATAMSPNMGHTNKKHRVPPLSGQQPAKPIIEYLNIEFAEFKHVDIMIAPKKQQINDGLAPLQKYKRGFQLMKNYEILTFATSNEEELDFWHETLRPFIFQRDIWSSYIFSKELGEGTYGKVFLATSREFMMQQVVGKNNFSGGMMSNKKVPGQQQQQQLATGDRTKNSFTNNNSCSPSGNRVRTDTLSNQQQQFANCQVSEKVSHQNNKPPSGFNFFVDPKKQQSSFHNKAKDEPITRQPTNKQAPPDQTERNVAIKILSVEKMAESDKLIKALKSEIEVHWELSKCDTILGLQEIYIDTYFIYLVLDYQQYGSLLSKIIARQTFTEGQTKLIMAQLLLAIDYFHKSGIIHRDIKLDNILINNIAENEYDVKIADFGLAVRLPEDGTNLQEVCGTPSYMAPELLKRRGYREKVDIFSLGSIFFNLLTSRYLFNGKNNNEILDKNRQCNLSLMGKYITKVSDNGKDLLHKMLDPNPAKRISAGQALLHPWFNQDEEIIQDLLHANNCMSNPSLAIAANNSGIRMSHERSFSQIGGNQFHAQMDGTGGSAVHQNYCFDESGAFRNTTTVHKGGAELPINMSGTAAAQRPDIIGVFPSGQESSAKGCMTGGANAETENMLTIQQQRRGQGAFQISVENFELRRKADNMNLPQNASGTHQLRRHPKGKEKLGYLFSESLFQSVIKRLHHLIADENQH</sequence>
<feature type="binding site" evidence="6">
    <location>
        <position position="316"/>
    </location>
    <ligand>
        <name>ATP</name>
        <dbReference type="ChEBI" id="CHEBI:30616"/>
    </ligand>
</feature>
<organism evidence="9 10">
    <name type="scientific">Halteria grandinella</name>
    <dbReference type="NCBI Taxonomy" id="5974"/>
    <lineage>
        <taxon>Eukaryota</taxon>
        <taxon>Sar</taxon>
        <taxon>Alveolata</taxon>
        <taxon>Ciliophora</taxon>
        <taxon>Intramacronucleata</taxon>
        <taxon>Spirotrichea</taxon>
        <taxon>Stichotrichia</taxon>
        <taxon>Sporadotrichida</taxon>
        <taxon>Halteriidae</taxon>
        <taxon>Halteria</taxon>
    </lineage>
</organism>
<dbReference type="SUPFAM" id="SSF56112">
    <property type="entry name" value="Protein kinase-like (PK-like)"/>
    <property type="match status" value="1"/>
</dbReference>
<evidence type="ECO:0000256" key="5">
    <source>
        <dbReference type="ARBA" id="ARBA00022840"/>
    </source>
</evidence>
<dbReference type="Pfam" id="PF00069">
    <property type="entry name" value="Pkinase"/>
    <property type="match status" value="1"/>
</dbReference>
<evidence type="ECO:0000256" key="4">
    <source>
        <dbReference type="ARBA" id="ARBA00022777"/>
    </source>
</evidence>
<feature type="region of interest" description="Disordered" evidence="7">
    <location>
        <begin position="1"/>
        <end position="33"/>
    </location>
</feature>
<evidence type="ECO:0000313" key="10">
    <source>
        <dbReference type="Proteomes" id="UP000785679"/>
    </source>
</evidence>
<accession>A0A8J8P1U2</accession>
<dbReference type="EMBL" id="RRYP01001126">
    <property type="protein sequence ID" value="TNV86377.1"/>
    <property type="molecule type" value="Genomic_DNA"/>
</dbReference>
<keyword evidence="5 6" id="KW-0067">ATP-binding</keyword>
<dbReference type="InterPro" id="IPR008271">
    <property type="entry name" value="Ser/Thr_kinase_AS"/>
</dbReference>
<dbReference type="GO" id="GO:0005524">
    <property type="term" value="F:ATP binding"/>
    <property type="evidence" value="ECO:0007669"/>
    <property type="project" value="UniProtKB-UniRule"/>
</dbReference>
<dbReference type="PROSITE" id="PS50011">
    <property type="entry name" value="PROTEIN_KINASE_DOM"/>
    <property type="match status" value="1"/>
</dbReference>
<feature type="compositionally biased region" description="Polar residues" evidence="7">
    <location>
        <begin position="21"/>
        <end position="30"/>
    </location>
</feature>
<dbReference type="PROSITE" id="PS00107">
    <property type="entry name" value="PROTEIN_KINASE_ATP"/>
    <property type="match status" value="1"/>
</dbReference>
<evidence type="ECO:0000256" key="2">
    <source>
        <dbReference type="ARBA" id="ARBA00022679"/>
    </source>
</evidence>
<dbReference type="PANTHER" id="PTHR24345:SF0">
    <property type="entry name" value="CELL CYCLE SERINE_THREONINE-PROTEIN KINASE CDC5_MSD2"/>
    <property type="match status" value="1"/>
</dbReference>
<feature type="compositionally biased region" description="Basic and acidic residues" evidence="7">
    <location>
        <begin position="8"/>
        <end position="18"/>
    </location>
</feature>
<dbReference type="GO" id="GO:0004674">
    <property type="term" value="F:protein serine/threonine kinase activity"/>
    <property type="evidence" value="ECO:0007669"/>
    <property type="project" value="UniProtKB-KW"/>
</dbReference>
<dbReference type="GO" id="GO:0005634">
    <property type="term" value="C:nucleus"/>
    <property type="evidence" value="ECO:0007669"/>
    <property type="project" value="TreeGrafter"/>
</dbReference>
<keyword evidence="2" id="KW-0808">Transferase</keyword>
<dbReference type="InterPro" id="IPR017441">
    <property type="entry name" value="Protein_kinase_ATP_BS"/>
</dbReference>
<protein>
    <recommendedName>
        <fullName evidence="8">Protein kinase domain-containing protein</fullName>
    </recommendedName>
</protein>
<proteinExistence type="predicted"/>
<comment type="caution">
    <text evidence="9">The sequence shown here is derived from an EMBL/GenBank/DDBJ whole genome shotgun (WGS) entry which is preliminary data.</text>
</comment>
<dbReference type="Gene3D" id="1.10.510.10">
    <property type="entry name" value="Transferase(Phosphotransferase) domain 1"/>
    <property type="match status" value="1"/>
</dbReference>
<dbReference type="InterPro" id="IPR011009">
    <property type="entry name" value="Kinase-like_dom_sf"/>
</dbReference>
<feature type="compositionally biased region" description="Polar residues" evidence="7">
    <location>
        <begin position="346"/>
        <end position="389"/>
    </location>
</feature>
<dbReference type="Proteomes" id="UP000785679">
    <property type="component" value="Unassembled WGS sequence"/>
</dbReference>
<feature type="region of interest" description="Disordered" evidence="7">
    <location>
        <begin position="321"/>
        <end position="429"/>
    </location>
</feature>
<dbReference type="PANTHER" id="PTHR24345">
    <property type="entry name" value="SERINE/THREONINE-PROTEIN KINASE PLK"/>
    <property type="match status" value="1"/>
</dbReference>
<name>A0A8J8P1U2_HALGN</name>
<dbReference type="SMART" id="SM00220">
    <property type="entry name" value="S_TKc"/>
    <property type="match status" value="1"/>
</dbReference>
<keyword evidence="4" id="KW-0418">Kinase</keyword>
<dbReference type="PROSITE" id="PS00108">
    <property type="entry name" value="PROTEIN_KINASE_ST"/>
    <property type="match status" value="1"/>
</dbReference>
<evidence type="ECO:0000256" key="3">
    <source>
        <dbReference type="ARBA" id="ARBA00022741"/>
    </source>
</evidence>
<reference evidence="9" key="1">
    <citation type="submission" date="2019-06" db="EMBL/GenBank/DDBJ databases">
        <authorList>
            <person name="Zheng W."/>
        </authorList>
    </citation>
    <scope>NUCLEOTIDE SEQUENCE</scope>
    <source>
        <strain evidence="9">QDHG01</strain>
    </source>
</reference>
<evidence type="ECO:0000256" key="6">
    <source>
        <dbReference type="PROSITE-ProRule" id="PRU10141"/>
    </source>
</evidence>
<keyword evidence="3 6" id="KW-0547">Nucleotide-binding</keyword>
<evidence type="ECO:0000313" key="9">
    <source>
        <dbReference type="EMBL" id="TNV86377.1"/>
    </source>
</evidence>
<keyword evidence="10" id="KW-1185">Reference proteome</keyword>
<dbReference type="AlphaFoldDB" id="A0A8J8P1U2"/>
<keyword evidence="1" id="KW-0723">Serine/threonine-protein kinase</keyword>
<gene>
    <name evidence="9" type="ORF">FGO68_gene6469</name>
</gene>
<feature type="domain" description="Protein kinase" evidence="8">
    <location>
        <begin position="286"/>
        <end position="669"/>
    </location>
</feature>
<evidence type="ECO:0000256" key="7">
    <source>
        <dbReference type="SAM" id="MobiDB-lite"/>
    </source>
</evidence>